<evidence type="ECO:0000256" key="2">
    <source>
        <dbReference type="ARBA" id="ARBA00023315"/>
    </source>
</evidence>
<sequence length="157" mass="17012">MEDLAPLAGGIVLREAVPADLPAVVALLAADQLGVHREAVDDPEPYRAAFDAIAADPAHLLVVAVDDGRVIGTMQLSFIPGLARRGAWRAQIEGVRVHADVRSRGIGAQMMRWAVDEARRRGCALVQLTTDKQRADAHRFYERLGFVASHEGMKLAL</sequence>
<keyword evidence="2" id="KW-0012">Acyltransferase</keyword>
<dbReference type="SUPFAM" id="SSF55729">
    <property type="entry name" value="Acyl-CoA N-acyltransferases (Nat)"/>
    <property type="match status" value="1"/>
</dbReference>
<comment type="caution">
    <text evidence="4">The sequence shown here is derived from an EMBL/GenBank/DDBJ whole genome shotgun (WGS) entry which is preliminary data.</text>
</comment>
<keyword evidence="1" id="KW-0808">Transferase</keyword>
<dbReference type="RefSeq" id="WP_343941434.1">
    <property type="nucleotide sequence ID" value="NZ_BAAAHP010000069.1"/>
</dbReference>
<accession>A0ABN1PWX7</accession>
<evidence type="ECO:0000313" key="5">
    <source>
        <dbReference type="Proteomes" id="UP001499967"/>
    </source>
</evidence>
<evidence type="ECO:0000259" key="3">
    <source>
        <dbReference type="PROSITE" id="PS51186"/>
    </source>
</evidence>
<dbReference type="InterPro" id="IPR016181">
    <property type="entry name" value="Acyl_CoA_acyltransferase"/>
</dbReference>
<dbReference type="PANTHER" id="PTHR43877">
    <property type="entry name" value="AMINOALKYLPHOSPHONATE N-ACETYLTRANSFERASE-RELATED-RELATED"/>
    <property type="match status" value="1"/>
</dbReference>
<proteinExistence type="predicted"/>
<evidence type="ECO:0000313" key="4">
    <source>
        <dbReference type="EMBL" id="GAA0934088.1"/>
    </source>
</evidence>
<organism evidence="4 5">
    <name type="scientific">Pseudonocardia zijingensis</name>
    <dbReference type="NCBI Taxonomy" id="153376"/>
    <lineage>
        <taxon>Bacteria</taxon>
        <taxon>Bacillati</taxon>
        <taxon>Actinomycetota</taxon>
        <taxon>Actinomycetes</taxon>
        <taxon>Pseudonocardiales</taxon>
        <taxon>Pseudonocardiaceae</taxon>
        <taxon>Pseudonocardia</taxon>
    </lineage>
</organism>
<feature type="domain" description="N-acetyltransferase" evidence="3">
    <location>
        <begin position="11"/>
        <end position="157"/>
    </location>
</feature>
<evidence type="ECO:0000256" key="1">
    <source>
        <dbReference type="ARBA" id="ARBA00022679"/>
    </source>
</evidence>
<protein>
    <submittedName>
        <fullName evidence="4">GNAT family N-acetyltransferase</fullName>
    </submittedName>
</protein>
<dbReference type="InterPro" id="IPR000182">
    <property type="entry name" value="GNAT_dom"/>
</dbReference>
<keyword evidence="5" id="KW-1185">Reference proteome</keyword>
<gene>
    <name evidence="4" type="ORF">GCM10009559_24390</name>
</gene>
<dbReference type="Pfam" id="PF00583">
    <property type="entry name" value="Acetyltransf_1"/>
    <property type="match status" value="1"/>
</dbReference>
<reference evidence="4 5" key="1">
    <citation type="journal article" date="2019" name="Int. J. Syst. Evol. Microbiol.">
        <title>The Global Catalogue of Microorganisms (GCM) 10K type strain sequencing project: providing services to taxonomists for standard genome sequencing and annotation.</title>
        <authorList>
            <consortium name="The Broad Institute Genomics Platform"/>
            <consortium name="The Broad Institute Genome Sequencing Center for Infectious Disease"/>
            <person name="Wu L."/>
            <person name="Ma J."/>
        </authorList>
    </citation>
    <scope>NUCLEOTIDE SEQUENCE [LARGE SCALE GENOMIC DNA]</scope>
    <source>
        <strain evidence="4 5">JCM 11117</strain>
    </source>
</reference>
<dbReference type="PROSITE" id="PS51186">
    <property type="entry name" value="GNAT"/>
    <property type="match status" value="1"/>
</dbReference>
<dbReference type="Proteomes" id="UP001499967">
    <property type="component" value="Unassembled WGS sequence"/>
</dbReference>
<dbReference type="EMBL" id="BAAAHP010000069">
    <property type="protein sequence ID" value="GAA0934088.1"/>
    <property type="molecule type" value="Genomic_DNA"/>
</dbReference>
<dbReference type="Gene3D" id="3.40.630.30">
    <property type="match status" value="1"/>
</dbReference>
<dbReference type="InterPro" id="IPR050832">
    <property type="entry name" value="Bact_Acetyltransf"/>
</dbReference>
<dbReference type="CDD" id="cd04301">
    <property type="entry name" value="NAT_SF"/>
    <property type="match status" value="1"/>
</dbReference>
<name>A0ABN1PWX7_9PSEU</name>